<dbReference type="AlphaFoldDB" id="A0AA88GIH0"/>
<accession>A0AA88GIH0</accession>
<feature type="compositionally biased region" description="Polar residues" evidence="1">
    <location>
        <begin position="1"/>
        <end position="22"/>
    </location>
</feature>
<comment type="caution">
    <text evidence="3">The sequence shown here is derived from an EMBL/GenBank/DDBJ whole genome shotgun (WGS) entry which is preliminary data.</text>
</comment>
<dbReference type="GeneID" id="68098425"/>
<organism evidence="3 4">
    <name type="scientific">Naegleria lovaniensis</name>
    <name type="common">Amoeba</name>
    <dbReference type="NCBI Taxonomy" id="51637"/>
    <lineage>
        <taxon>Eukaryota</taxon>
        <taxon>Discoba</taxon>
        <taxon>Heterolobosea</taxon>
        <taxon>Tetramitia</taxon>
        <taxon>Eutetramitia</taxon>
        <taxon>Vahlkampfiidae</taxon>
        <taxon>Naegleria</taxon>
    </lineage>
</organism>
<dbReference type="Proteomes" id="UP000816034">
    <property type="component" value="Unassembled WGS sequence"/>
</dbReference>
<proteinExistence type="predicted"/>
<keyword evidence="4" id="KW-1185">Reference proteome</keyword>
<protein>
    <recommendedName>
        <fullName evidence="2">F-box domain-containing protein</fullName>
    </recommendedName>
</protein>
<evidence type="ECO:0000259" key="2">
    <source>
        <dbReference type="PROSITE" id="PS50181"/>
    </source>
</evidence>
<dbReference type="RefSeq" id="XP_044547266.1">
    <property type="nucleotide sequence ID" value="XM_044695779.1"/>
</dbReference>
<dbReference type="Pfam" id="PF12937">
    <property type="entry name" value="F-box-like"/>
    <property type="match status" value="1"/>
</dbReference>
<dbReference type="EMBL" id="PYSW02000026">
    <property type="protein sequence ID" value="KAG2381586.1"/>
    <property type="molecule type" value="Genomic_DNA"/>
</dbReference>
<evidence type="ECO:0000313" key="4">
    <source>
        <dbReference type="Proteomes" id="UP000816034"/>
    </source>
</evidence>
<evidence type="ECO:0000313" key="3">
    <source>
        <dbReference type="EMBL" id="KAG2381586.1"/>
    </source>
</evidence>
<dbReference type="Gene3D" id="1.20.1280.50">
    <property type="match status" value="1"/>
</dbReference>
<dbReference type="SMART" id="SM00256">
    <property type="entry name" value="FBOX"/>
    <property type="match status" value="1"/>
</dbReference>
<sequence>MGSSHSEPIHNSTPGPTSTAVTNEHKRDHQMVSDWLFGERATTHLPKHLFSKDEACCRVVNIFNQNEKCHDHSSTTTMVFSIQDSDHGTISETNRLYLSKEIMAHIFSYLSISELLMISSLSRAFRAFCSSTEFYFEILQDSYCRDDKFEALFMIGPMQLSFITKIAFLQKLKHCYRDTVKLCSSYDYTTPVSLIADIACISTNETISKLLFDEWKETLRPLNPNYPSIHTTCQLECLKKVAAIKIEHFQWYEKTSTGDSFRKLCDRYDSLVFCFDVNGGDQALSELEQLIHKVMTLSYGTKYVKGQNMNELLCVDERIFCIIGLANTGEGEKEPGLSVRKRISSSRILEFVDSIFGSNHSLCWNDLRVQYFEVRLNGSSTNSSNCESLFPLQFILSKMNVYDFTTVPNRESTFPQAKA</sequence>
<feature type="domain" description="F-box" evidence="2">
    <location>
        <begin position="92"/>
        <end position="138"/>
    </location>
</feature>
<name>A0AA88GIH0_NAELO</name>
<evidence type="ECO:0000256" key="1">
    <source>
        <dbReference type="SAM" id="MobiDB-lite"/>
    </source>
</evidence>
<dbReference type="SUPFAM" id="SSF81383">
    <property type="entry name" value="F-box domain"/>
    <property type="match status" value="1"/>
</dbReference>
<dbReference type="PROSITE" id="PS50181">
    <property type="entry name" value="FBOX"/>
    <property type="match status" value="1"/>
</dbReference>
<dbReference type="InterPro" id="IPR001810">
    <property type="entry name" value="F-box_dom"/>
</dbReference>
<reference evidence="3 4" key="1">
    <citation type="journal article" date="2018" name="BMC Genomics">
        <title>The genome of Naegleria lovaniensis, the basis for a comparative approach to unravel pathogenicity factors of the human pathogenic amoeba N. fowleri.</title>
        <authorList>
            <person name="Liechti N."/>
            <person name="Schurch N."/>
            <person name="Bruggmann R."/>
            <person name="Wittwer M."/>
        </authorList>
    </citation>
    <scope>NUCLEOTIDE SEQUENCE [LARGE SCALE GENOMIC DNA]</scope>
    <source>
        <strain evidence="3 4">ATCC 30569</strain>
    </source>
</reference>
<gene>
    <name evidence="3" type="ORF">C9374_005970</name>
</gene>
<dbReference type="CDD" id="cd09917">
    <property type="entry name" value="F-box_SF"/>
    <property type="match status" value="1"/>
</dbReference>
<feature type="region of interest" description="Disordered" evidence="1">
    <location>
        <begin position="1"/>
        <end position="25"/>
    </location>
</feature>
<dbReference type="InterPro" id="IPR036047">
    <property type="entry name" value="F-box-like_dom_sf"/>
</dbReference>